<dbReference type="PANTHER" id="PTHR14942">
    <property type="entry name" value="U11/U12 SMALL NUCLEAR RIBONUCLEOPROTEIN 25 KDA PROTEIN"/>
    <property type="match status" value="1"/>
</dbReference>
<gene>
    <name evidence="2" type="ORF">Csa_3G877630</name>
</gene>
<dbReference type="CDD" id="cd17058">
    <property type="entry name" value="Ubl_SNRNP25"/>
    <property type="match status" value="1"/>
</dbReference>
<dbReference type="InterPro" id="IPR039690">
    <property type="entry name" value="SNRNP25"/>
</dbReference>
<dbReference type="InterPro" id="IPR040610">
    <property type="entry name" value="SNRNP25_ubiquitin"/>
</dbReference>
<dbReference type="GO" id="GO:0000398">
    <property type="term" value="P:mRNA splicing, via spliceosome"/>
    <property type="evidence" value="ECO:0007669"/>
    <property type="project" value="InterPro"/>
</dbReference>
<dbReference type="Pfam" id="PF18036">
    <property type="entry name" value="Ubiquitin_4"/>
    <property type="match status" value="1"/>
</dbReference>
<dbReference type="Gramene" id="KGN60092">
    <property type="protein sequence ID" value="KGN60092"/>
    <property type="gene ID" value="Csa_3G877630"/>
</dbReference>
<dbReference type="SUPFAM" id="SSF54236">
    <property type="entry name" value="Ubiquitin-like"/>
    <property type="match status" value="1"/>
</dbReference>
<dbReference type="Proteomes" id="UP000029981">
    <property type="component" value="Chromosome 3"/>
</dbReference>
<name>A0A0A0LH97_CUCSA</name>
<reference evidence="2 3" key="4">
    <citation type="journal article" date="2011" name="BMC Genomics">
        <title>RNA-Seq improves annotation of protein-coding genes in the cucumber genome.</title>
        <authorList>
            <person name="Li Z."/>
            <person name="Zhang Z."/>
            <person name="Yan P."/>
            <person name="Huang S."/>
            <person name="Fei Z."/>
            <person name="Lin K."/>
        </authorList>
    </citation>
    <scope>NUCLEOTIDE SEQUENCE [LARGE SCALE GENOMIC DNA]</scope>
    <source>
        <strain evidence="3">cv. 9930</strain>
    </source>
</reference>
<dbReference type="OrthoDB" id="72819at2759"/>
<dbReference type="PANTHER" id="PTHR14942:SF2">
    <property type="entry name" value="UBIQUITIN-LIKE SUPERFAMILY PROTEIN"/>
    <property type="match status" value="1"/>
</dbReference>
<evidence type="ECO:0000313" key="3">
    <source>
        <dbReference type="Proteomes" id="UP000029981"/>
    </source>
</evidence>
<feature type="domain" description="Ubiquitin-like" evidence="1">
    <location>
        <begin position="57"/>
        <end position="146"/>
    </location>
</feature>
<keyword evidence="3" id="KW-1185">Reference proteome</keyword>
<organism evidence="2 3">
    <name type="scientific">Cucumis sativus</name>
    <name type="common">Cucumber</name>
    <dbReference type="NCBI Taxonomy" id="3659"/>
    <lineage>
        <taxon>Eukaryota</taxon>
        <taxon>Viridiplantae</taxon>
        <taxon>Streptophyta</taxon>
        <taxon>Embryophyta</taxon>
        <taxon>Tracheophyta</taxon>
        <taxon>Spermatophyta</taxon>
        <taxon>Magnoliopsida</taxon>
        <taxon>eudicotyledons</taxon>
        <taxon>Gunneridae</taxon>
        <taxon>Pentapetalae</taxon>
        <taxon>rosids</taxon>
        <taxon>fabids</taxon>
        <taxon>Cucurbitales</taxon>
        <taxon>Cucurbitaceae</taxon>
        <taxon>Benincaseae</taxon>
        <taxon>Cucumis</taxon>
    </lineage>
</organism>
<dbReference type="eggNOG" id="ENOG502S01M">
    <property type="taxonomic scope" value="Eukaryota"/>
</dbReference>
<sequence length="277" mass="31459">MAVDGVCALDVVDFPPLQSTTTPEKHRRSFSLLSSPLMIVGLSRKNVLYRQLPHQPLMLSVLKLDGSSFDIQVRRSATVAELKGAVELVFSHMPQHGPGKISWLHVWWHFCLCYAGQKLVDDADYIASFGIKDGDQLQFVRHVTTGYNVIRKQSKKLVVSSKLISRISSRSKSFKQNDQKDMERYNYNDIESGRCQHSGSNNNDLFMNHEPKMVVFLGGWFSHTKLASAGKMSIKSLVRPSVTRPSLVRGFKNLIQLCREKRHYEKVNKKKRSIIGV</sequence>
<evidence type="ECO:0000313" key="2">
    <source>
        <dbReference type="EMBL" id="KGN60092.1"/>
    </source>
</evidence>
<reference evidence="2 3" key="1">
    <citation type="journal article" date="2009" name="Nat. Genet.">
        <title>The genome of the cucumber, Cucumis sativus L.</title>
        <authorList>
            <person name="Huang S."/>
            <person name="Li R."/>
            <person name="Zhang Z."/>
            <person name="Li L."/>
            <person name="Gu X."/>
            <person name="Fan W."/>
            <person name="Lucas W.J."/>
            <person name="Wang X."/>
            <person name="Xie B."/>
            <person name="Ni P."/>
            <person name="Ren Y."/>
            <person name="Zhu H."/>
            <person name="Li J."/>
            <person name="Lin K."/>
            <person name="Jin W."/>
            <person name="Fei Z."/>
            <person name="Li G."/>
            <person name="Staub J."/>
            <person name="Kilian A."/>
            <person name="van der Vossen E.A."/>
            <person name="Wu Y."/>
            <person name="Guo J."/>
            <person name="He J."/>
            <person name="Jia Z."/>
            <person name="Ren Y."/>
            <person name="Tian G."/>
            <person name="Lu Y."/>
            <person name="Ruan J."/>
            <person name="Qian W."/>
            <person name="Wang M."/>
            <person name="Huang Q."/>
            <person name="Li B."/>
            <person name="Xuan Z."/>
            <person name="Cao J."/>
            <person name="Asan"/>
            <person name="Wu Z."/>
            <person name="Zhang J."/>
            <person name="Cai Q."/>
            <person name="Bai Y."/>
            <person name="Zhao B."/>
            <person name="Han Y."/>
            <person name="Li Y."/>
            <person name="Li X."/>
            <person name="Wang S."/>
            <person name="Shi Q."/>
            <person name="Liu S."/>
            <person name="Cho W.K."/>
            <person name="Kim J.Y."/>
            <person name="Xu Y."/>
            <person name="Heller-Uszynska K."/>
            <person name="Miao H."/>
            <person name="Cheng Z."/>
            <person name="Zhang S."/>
            <person name="Wu J."/>
            <person name="Yang Y."/>
            <person name="Kang H."/>
            <person name="Li M."/>
            <person name="Liang H."/>
            <person name="Ren X."/>
            <person name="Shi Z."/>
            <person name="Wen M."/>
            <person name="Jian M."/>
            <person name="Yang H."/>
            <person name="Zhang G."/>
            <person name="Yang Z."/>
            <person name="Chen R."/>
            <person name="Liu S."/>
            <person name="Li J."/>
            <person name="Ma L."/>
            <person name="Liu H."/>
            <person name="Zhou Y."/>
            <person name="Zhao J."/>
            <person name="Fang X."/>
            <person name="Li G."/>
            <person name="Fang L."/>
            <person name="Li Y."/>
            <person name="Liu D."/>
            <person name="Zheng H."/>
            <person name="Zhang Y."/>
            <person name="Qin N."/>
            <person name="Li Z."/>
            <person name="Yang G."/>
            <person name="Yang S."/>
            <person name="Bolund L."/>
            <person name="Kristiansen K."/>
            <person name="Zheng H."/>
            <person name="Li S."/>
            <person name="Zhang X."/>
            <person name="Yang H."/>
            <person name="Wang J."/>
            <person name="Sun R."/>
            <person name="Zhang B."/>
            <person name="Jiang S."/>
            <person name="Wang J."/>
            <person name="Du Y."/>
            <person name="Li S."/>
        </authorList>
    </citation>
    <scope>NUCLEOTIDE SEQUENCE [LARGE SCALE GENOMIC DNA]</scope>
    <source>
        <strain evidence="3">cv. 9930</strain>
    </source>
</reference>
<dbReference type="Gene3D" id="3.10.20.90">
    <property type="entry name" value="Phosphatidylinositol 3-kinase Catalytic Subunit, Chain A, domain 1"/>
    <property type="match status" value="1"/>
</dbReference>
<evidence type="ECO:0000259" key="1">
    <source>
        <dbReference type="PROSITE" id="PS50053"/>
    </source>
</evidence>
<reference evidence="2 3" key="3">
    <citation type="journal article" date="2010" name="BMC Genomics">
        <title>Transcriptome sequencing and comparative analysis of cucumber flowers with different sex types.</title>
        <authorList>
            <person name="Guo S."/>
            <person name="Zheng Y."/>
            <person name="Joung J.G."/>
            <person name="Liu S."/>
            <person name="Zhang Z."/>
            <person name="Crasta O.R."/>
            <person name="Sobral B.W."/>
            <person name="Xu Y."/>
            <person name="Huang S."/>
            <person name="Fei Z."/>
        </authorList>
    </citation>
    <scope>NUCLEOTIDE SEQUENCE [LARGE SCALE GENOMIC DNA]</scope>
    <source>
        <strain evidence="3">cv. 9930</strain>
    </source>
</reference>
<dbReference type="EMBL" id="CM002924">
    <property type="protein sequence ID" value="KGN60092.1"/>
    <property type="molecule type" value="Genomic_DNA"/>
</dbReference>
<proteinExistence type="predicted"/>
<dbReference type="OMA" id="GEWFPYS"/>
<dbReference type="InterPro" id="IPR029071">
    <property type="entry name" value="Ubiquitin-like_domsf"/>
</dbReference>
<dbReference type="InterPro" id="IPR000626">
    <property type="entry name" value="Ubiquitin-like_dom"/>
</dbReference>
<accession>A0A0A0LH97</accession>
<dbReference type="AlphaFoldDB" id="A0A0A0LH97"/>
<dbReference type="STRING" id="3659.A0A0A0LH97"/>
<dbReference type="PROSITE" id="PS50053">
    <property type="entry name" value="UBIQUITIN_2"/>
    <property type="match status" value="1"/>
</dbReference>
<protein>
    <recommendedName>
        <fullName evidence="1">Ubiquitin-like domain-containing protein</fullName>
    </recommendedName>
</protein>
<reference evidence="2 3" key="2">
    <citation type="journal article" date="2009" name="PLoS ONE">
        <title>An integrated genetic and cytogenetic map of the cucumber genome.</title>
        <authorList>
            <person name="Ren Y."/>
            <person name="Zhang Z."/>
            <person name="Liu J."/>
            <person name="Staub J.E."/>
            <person name="Han Y."/>
            <person name="Cheng Z."/>
            <person name="Li X."/>
            <person name="Lu J."/>
            <person name="Miao H."/>
            <person name="Kang H."/>
            <person name="Xie B."/>
            <person name="Gu X."/>
            <person name="Wang X."/>
            <person name="Du Y."/>
            <person name="Jin W."/>
            <person name="Huang S."/>
        </authorList>
    </citation>
    <scope>NUCLEOTIDE SEQUENCE [LARGE SCALE GENOMIC DNA]</scope>
    <source>
        <strain evidence="3">cv. 9930</strain>
    </source>
</reference>
<dbReference type="KEGG" id="csv:101219460"/>